<evidence type="ECO:0000313" key="2">
    <source>
        <dbReference type="EMBL" id="AYA38097.1"/>
    </source>
</evidence>
<evidence type="ECO:0000313" key="3">
    <source>
        <dbReference type="Proteomes" id="UP000262802"/>
    </source>
</evidence>
<organism evidence="2 3">
    <name type="scientific">Hymenobacter oligotrophus</name>
    <dbReference type="NCBI Taxonomy" id="2319843"/>
    <lineage>
        <taxon>Bacteria</taxon>
        <taxon>Pseudomonadati</taxon>
        <taxon>Bacteroidota</taxon>
        <taxon>Cytophagia</taxon>
        <taxon>Cytophagales</taxon>
        <taxon>Hymenobacteraceae</taxon>
        <taxon>Hymenobacter</taxon>
    </lineage>
</organism>
<protein>
    <submittedName>
        <fullName evidence="2">Class I SAM-dependent methyltransferase</fullName>
    </submittedName>
</protein>
<dbReference type="InterPro" id="IPR013216">
    <property type="entry name" value="Methyltransf_11"/>
</dbReference>
<name>A0A3B7RUT5_9BACT</name>
<keyword evidence="2" id="KW-0489">Methyltransferase</keyword>
<dbReference type="OrthoDB" id="1524727at2"/>
<dbReference type="GO" id="GO:0032259">
    <property type="term" value="P:methylation"/>
    <property type="evidence" value="ECO:0007669"/>
    <property type="project" value="UniProtKB-KW"/>
</dbReference>
<dbReference type="Gene3D" id="3.40.50.150">
    <property type="entry name" value="Vaccinia Virus protein VP39"/>
    <property type="match status" value="1"/>
</dbReference>
<dbReference type="PANTHER" id="PTHR43464:SF94">
    <property type="entry name" value="MALONYL-[ACYL-CARRIER PROTEIN] O-METHYLTRANSFERASE"/>
    <property type="match status" value="1"/>
</dbReference>
<proteinExistence type="predicted"/>
<feature type="domain" description="Methyltransferase type 11" evidence="1">
    <location>
        <begin position="42"/>
        <end position="133"/>
    </location>
</feature>
<dbReference type="CDD" id="cd02440">
    <property type="entry name" value="AdoMet_MTases"/>
    <property type="match status" value="1"/>
</dbReference>
<keyword evidence="3" id="KW-1185">Reference proteome</keyword>
<evidence type="ECO:0000259" key="1">
    <source>
        <dbReference type="Pfam" id="PF08241"/>
    </source>
</evidence>
<dbReference type="AlphaFoldDB" id="A0A3B7RUT5"/>
<dbReference type="Proteomes" id="UP000262802">
    <property type="component" value="Chromosome"/>
</dbReference>
<dbReference type="SUPFAM" id="SSF53335">
    <property type="entry name" value="S-adenosyl-L-methionine-dependent methyltransferases"/>
    <property type="match status" value="1"/>
</dbReference>
<dbReference type="EMBL" id="CP032317">
    <property type="protein sequence ID" value="AYA38097.1"/>
    <property type="molecule type" value="Genomic_DNA"/>
</dbReference>
<accession>A0A3B7RUT5</accession>
<dbReference type="Pfam" id="PF08241">
    <property type="entry name" value="Methyltransf_11"/>
    <property type="match status" value="1"/>
</dbReference>
<sequence length="256" mass="28519">MDIRYEAQYHLLEEKHWWFEGRRDFVFSLVQQLGLAPTASILEIGCSGGPLMLRMRDKGFSNLTGIDISPRAIALAQQRGLPSTSVMDAAHLDFEDEKFDLIIASDVLEHIEDEAQALREWHRVLKPGGRLLVFVPAFPVLWSQHDVVNHHFRRYTRETLLAALRTSAFGVSRSSYWNGALFAPALLVRSLQRLLQPSKAQSQATNASGDLAALPKPLNSTLLGLLRLENAVLNRLNFPVGMSVFAVAHKPSCPAA</sequence>
<keyword evidence="2" id="KW-0808">Transferase</keyword>
<dbReference type="GO" id="GO:0008757">
    <property type="term" value="F:S-adenosylmethionine-dependent methyltransferase activity"/>
    <property type="evidence" value="ECO:0007669"/>
    <property type="project" value="InterPro"/>
</dbReference>
<gene>
    <name evidence="2" type="ORF">D3Y59_14245</name>
</gene>
<reference evidence="2 3" key="1">
    <citation type="submission" date="2018-09" db="EMBL/GenBank/DDBJ databases">
        <title>Hymenobacter medium sp. nov., isolated from R2A medium.</title>
        <authorList>
            <person name="Yingchao G."/>
        </authorList>
    </citation>
    <scope>NUCLEOTIDE SEQUENCE [LARGE SCALE GENOMIC DNA]</scope>
    <source>
        <strain evidence="3">sh-6</strain>
    </source>
</reference>
<dbReference type="PANTHER" id="PTHR43464">
    <property type="entry name" value="METHYLTRANSFERASE"/>
    <property type="match status" value="1"/>
</dbReference>
<dbReference type="KEGG" id="hyh:D3Y59_14245"/>
<dbReference type="InterPro" id="IPR029063">
    <property type="entry name" value="SAM-dependent_MTases_sf"/>
</dbReference>
<dbReference type="RefSeq" id="WP_119445648.1">
    <property type="nucleotide sequence ID" value="NZ_CP032317.1"/>
</dbReference>